<accession>A0ACA9RZ78</accession>
<dbReference type="Proteomes" id="UP000789920">
    <property type="component" value="Unassembled WGS sequence"/>
</dbReference>
<evidence type="ECO:0000313" key="2">
    <source>
        <dbReference type="Proteomes" id="UP000789920"/>
    </source>
</evidence>
<feature type="non-terminal residue" evidence="1">
    <location>
        <position position="124"/>
    </location>
</feature>
<organism evidence="1 2">
    <name type="scientific">Racocetra persica</name>
    <dbReference type="NCBI Taxonomy" id="160502"/>
    <lineage>
        <taxon>Eukaryota</taxon>
        <taxon>Fungi</taxon>
        <taxon>Fungi incertae sedis</taxon>
        <taxon>Mucoromycota</taxon>
        <taxon>Glomeromycotina</taxon>
        <taxon>Glomeromycetes</taxon>
        <taxon>Diversisporales</taxon>
        <taxon>Gigasporaceae</taxon>
        <taxon>Racocetra</taxon>
    </lineage>
</organism>
<protein>
    <submittedName>
        <fullName evidence="1">33552_t:CDS:1</fullName>
    </submittedName>
</protein>
<comment type="caution">
    <text evidence="1">The sequence shown here is derived from an EMBL/GenBank/DDBJ whole genome shotgun (WGS) entry which is preliminary data.</text>
</comment>
<sequence>MLLFAGFARVAQLKRSLAALVSATSIALLQTKQRLSLVGIFGNFDLLRSVDNSENGKFAKRVAVEMPVRPNYRAPRLPIVLCHGLFGFDKLGPSSIPYLQIHYWGGIELALQKLGAKVIITKVP</sequence>
<gene>
    <name evidence="1" type="ORF">RPERSI_LOCUS24336</name>
</gene>
<keyword evidence="2" id="KW-1185">Reference proteome</keyword>
<name>A0ACA9RZ78_9GLOM</name>
<reference evidence="1" key="1">
    <citation type="submission" date="2021-06" db="EMBL/GenBank/DDBJ databases">
        <authorList>
            <person name="Kallberg Y."/>
            <person name="Tangrot J."/>
            <person name="Rosling A."/>
        </authorList>
    </citation>
    <scope>NUCLEOTIDE SEQUENCE</scope>
    <source>
        <strain evidence="1">MA461A</strain>
    </source>
</reference>
<proteinExistence type="predicted"/>
<dbReference type="EMBL" id="CAJVQC010077878">
    <property type="protein sequence ID" value="CAG8815906.1"/>
    <property type="molecule type" value="Genomic_DNA"/>
</dbReference>
<evidence type="ECO:0000313" key="1">
    <source>
        <dbReference type="EMBL" id="CAG8815906.1"/>
    </source>
</evidence>